<comment type="similarity">
    <text evidence="7">Belongs to the PpiD chaperone family.</text>
</comment>
<keyword evidence="2" id="KW-1003">Cell membrane</keyword>
<proteinExistence type="inferred from homology"/>
<comment type="caution">
    <text evidence="10">The sequence shown here is derived from an EMBL/GenBank/DDBJ whole genome shotgun (WGS) entry which is preliminary data.</text>
</comment>
<dbReference type="Pfam" id="PF13624">
    <property type="entry name" value="SurA_N_3"/>
    <property type="match status" value="1"/>
</dbReference>
<dbReference type="EMBL" id="QPGR01000001">
    <property type="protein sequence ID" value="TBR82333.1"/>
    <property type="molecule type" value="Genomic_DNA"/>
</dbReference>
<evidence type="ECO:0000259" key="9">
    <source>
        <dbReference type="Pfam" id="PF13145"/>
    </source>
</evidence>
<evidence type="ECO:0000256" key="1">
    <source>
        <dbReference type="ARBA" id="ARBA00004401"/>
    </source>
</evidence>
<dbReference type="InterPro" id="IPR052029">
    <property type="entry name" value="PpiD_chaperone"/>
</dbReference>
<organism evidence="10 11">
    <name type="scientific">Campylobacter novaezeelandiae</name>
    <dbReference type="NCBI Taxonomy" id="2267891"/>
    <lineage>
        <taxon>Bacteria</taxon>
        <taxon>Pseudomonadati</taxon>
        <taxon>Campylobacterota</taxon>
        <taxon>Epsilonproteobacteria</taxon>
        <taxon>Campylobacterales</taxon>
        <taxon>Campylobacteraceae</taxon>
        <taxon>Campylobacter</taxon>
    </lineage>
</organism>
<comment type="subcellular location">
    <subcellularLocation>
        <location evidence="1">Cell membrane</location>
        <topology evidence="1">Single-pass type II membrane protein</topology>
    </subcellularLocation>
</comment>
<dbReference type="InterPro" id="IPR027304">
    <property type="entry name" value="Trigger_fact/SurA_dom_sf"/>
</dbReference>
<keyword evidence="6" id="KW-0143">Chaperone</keyword>
<reference evidence="10 11" key="1">
    <citation type="submission" date="2018-07" db="EMBL/GenBank/DDBJ databases">
        <title>Campylobacter zealandensis sp. nov., isolated from birds and water in New Zealand.</title>
        <authorList>
            <person name="Wilkinson D.A."/>
            <person name="Biggs P.J."/>
            <person name="French N.P."/>
            <person name="Midwinter A.C."/>
        </authorList>
    </citation>
    <scope>NUCLEOTIDE SEQUENCE [LARGE SCALE GENOMIC DNA]</scope>
    <source>
        <strain evidence="10 11">B423b</strain>
    </source>
</reference>
<name>A0A4Q9JVV0_9BACT</name>
<dbReference type="InterPro" id="IPR000297">
    <property type="entry name" value="PPIase_PpiC"/>
</dbReference>
<feature type="domain" description="PpiC" evidence="9">
    <location>
        <begin position="242"/>
        <end position="360"/>
    </location>
</feature>
<evidence type="ECO:0000256" key="7">
    <source>
        <dbReference type="ARBA" id="ARBA00038408"/>
    </source>
</evidence>
<evidence type="ECO:0000313" key="11">
    <source>
        <dbReference type="Proteomes" id="UP000292583"/>
    </source>
</evidence>
<keyword evidence="11" id="KW-1185">Reference proteome</keyword>
<evidence type="ECO:0000256" key="2">
    <source>
        <dbReference type="ARBA" id="ARBA00022475"/>
    </source>
</evidence>
<evidence type="ECO:0000256" key="3">
    <source>
        <dbReference type="ARBA" id="ARBA00022692"/>
    </source>
</evidence>
<keyword evidence="4 8" id="KW-1133">Transmembrane helix</keyword>
<dbReference type="AlphaFoldDB" id="A0A4Q9JVV0"/>
<accession>A0A4Q9JVV0</accession>
<dbReference type="PANTHER" id="PTHR47529">
    <property type="entry name" value="PEPTIDYL-PROLYL CIS-TRANS ISOMERASE D"/>
    <property type="match status" value="1"/>
</dbReference>
<feature type="transmembrane region" description="Helical" evidence="8">
    <location>
        <begin position="12"/>
        <end position="34"/>
    </location>
</feature>
<evidence type="ECO:0000313" key="10">
    <source>
        <dbReference type="EMBL" id="TBR82333.1"/>
    </source>
</evidence>
<dbReference type="SUPFAM" id="SSF109998">
    <property type="entry name" value="Triger factor/SurA peptide-binding domain-like"/>
    <property type="match status" value="1"/>
</dbReference>
<sequence length="495" mass="58803">MLTWMQHHKKYLVVTIWISVIAFVGAGFVGWGAYDFNLNRNSSVAVVGDEKITFSEFNTKYNQIYNYYNQISNNTLNEQKAKDLQIDLVALNTLIEDKLLLNFAKNIGLDVSNEEIIQELIKTKFFQDEQGDFNKTFYYNILRQNNLSPKEYEQSVYNELLINKLNDIFNLANQDQELKMLSSSFFMQDLLSIEIINYDKNQIKIEENELEKLWQESKENYKTQKVYEISSYYIKENMKQYSDEELYNFYNDKDNKFKYKDTNGKILDFNNAKEKILEDYRLNELKNIANRKFLDLKSGKISFQTDLNITKDDVKYPIEKLKKATKNEILRPFEFEDGFIILRLNKVDPIRLKTFEEARNDVLEQYLNQESRKKIQEIAQNKIGNFKGSNIGFVSRDSSRNSQKLDENTLNDVEFNYFLMNVFNSDQNSSYVILSDTKAVVYKINKQKLFNEENFKEYKNILEQNLKTLKSNELKKELVEQLKKEYPIKIYYKGN</sequence>
<protein>
    <submittedName>
        <fullName evidence="10">Peptidylprolyl isomerase</fullName>
    </submittedName>
</protein>
<dbReference type="OrthoDB" id="9788030at2"/>
<evidence type="ECO:0000256" key="6">
    <source>
        <dbReference type="ARBA" id="ARBA00023186"/>
    </source>
</evidence>
<keyword evidence="3 8" id="KW-0812">Transmembrane</keyword>
<dbReference type="Proteomes" id="UP000292583">
    <property type="component" value="Unassembled WGS sequence"/>
</dbReference>
<dbReference type="GO" id="GO:0003755">
    <property type="term" value="F:peptidyl-prolyl cis-trans isomerase activity"/>
    <property type="evidence" value="ECO:0007669"/>
    <property type="project" value="InterPro"/>
</dbReference>
<dbReference type="RefSeq" id="WP_131163320.1">
    <property type="nucleotide sequence ID" value="NZ_QPGQ01000010.1"/>
</dbReference>
<dbReference type="Gene3D" id="1.10.4030.10">
    <property type="entry name" value="Porin chaperone SurA, peptide-binding domain"/>
    <property type="match status" value="1"/>
</dbReference>
<dbReference type="PANTHER" id="PTHR47529:SF1">
    <property type="entry name" value="PERIPLASMIC CHAPERONE PPID"/>
    <property type="match status" value="1"/>
</dbReference>
<dbReference type="Pfam" id="PF13145">
    <property type="entry name" value="Rotamase_2"/>
    <property type="match status" value="1"/>
</dbReference>
<gene>
    <name evidence="10" type="ORF">DU473_00395</name>
</gene>
<evidence type="ECO:0000256" key="5">
    <source>
        <dbReference type="ARBA" id="ARBA00023136"/>
    </source>
</evidence>
<evidence type="ECO:0000256" key="4">
    <source>
        <dbReference type="ARBA" id="ARBA00022989"/>
    </source>
</evidence>
<evidence type="ECO:0000256" key="8">
    <source>
        <dbReference type="SAM" id="Phobius"/>
    </source>
</evidence>
<dbReference type="GO" id="GO:0005886">
    <property type="term" value="C:plasma membrane"/>
    <property type="evidence" value="ECO:0007669"/>
    <property type="project" value="UniProtKB-SubCell"/>
</dbReference>
<keyword evidence="5 8" id="KW-0472">Membrane</keyword>
<keyword evidence="10" id="KW-0413">Isomerase</keyword>